<dbReference type="Proteomes" id="UP000284841">
    <property type="component" value="Unassembled WGS sequence"/>
</dbReference>
<dbReference type="InterPro" id="IPR003313">
    <property type="entry name" value="AraC-bd"/>
</dbReference>
<dbReference type="EMBL" id="QRMS01000001">
    <property type="protein sequence ID" value="RHJ89152.1"/>
    <property type="molecule type" value="Genomic_DNA"/>
</dbReference>
<evidence type="ECO:0000256" key="2">
    <source>
        <dbReference type="ARBA" id="ARBA00023125"/>
    </source>
</evidence>
<dbReference type="RefSeq" id="WP_118333246.1">
    <property type="nucleotide sequence ID" value="NZ_AP025567.1"/>
</dbReference>
<dbReference type="AlphaFoldDB" id="A0A415E5V1"/>
<dbReference type="STRING" id="1776384.GCA_900086585_02445"/>
<organism evidence="5 6">
    <name type="scientific">Emergencia timonensis</name>
    <dbReference type="NCBI Taxonomy" id="1776384"/>
    <lineage>
        <taxon>Bacteria</taxon>
        <taxon>Bacillati</taxon>
        <taxon>Bacillota</taxon>
        <taxon>Clostridia</taxon>
        <taxon>Peptostreptococcales</taxon>
        <taxon>Anaerovoracaceae</taxon>
        <taxon>Emergencia</taxon>
    </lineage>
</organism>
<reference evidence="5 6" key="1">
    <citation type="submission" date="2018-08" db="EMBL/GenBank/DDBJ databases">
        <title>A genome reference for cultivated species of the human gut microbiota.</title>
        <authorList>
            <person name="Zou Y."/>
            <person name="Xue W."/>
            <person name="Luo G."/>
        </authorList>
    </citation>
    <scope>NUCLEOTIDE SEQUENCE [LARGE SCALE GENOMIC DNA]</scope>
    <source>
        <strain evidence="5 6">AM07-24</strain>
    </source>
</reference>
<protein>
    <submittedName>
        <fullName evidence="5">AraC family transcriptional regulator</fullName>
    </submittedName>
</protein>
<dbReference type="PANTHER" id="PTHR46796">
    <property type="entry name" value="HTH-TYPE TRANSCRIPTIONAL ACTIVATOR RHAS-RELATED"/>
    <property type="match status" value="1"/>
</dbReference>
<gene>
    <name evidence="5" type="ORF">DW099_00850</name>
</gene>
<evidence type="ECO:0000256" key="3">
    <source>
        <dbReference type="ARBA" id="ARBA00023163"/>
    </source>
</evidence>
<dbReference type="SUPFAM" id="SSF46689">
    <property type="entry name" value="Homeodomain-like"/>
    <property type="match status" value="2"/>
</dbReference>
<evidence type="ECO:0000313" key="5">
    <source>
        <dbReference type="EMBL" id="RHJ89152.1"/>
    </source>
</evidence>
<dbReference type="Gene3D" id="1.10.10.60">
    <property type="entry name" value="Homeodomain-like"/>
    <property type="match status" value="2"/>
</dbReference>
<keyword evidence="3" id="KW-0804">Transcription</keyword>
<keyword evidence="2" id="KW-0238">DNA-binding</keyword>
<proteinExistence type="predicted"/>
<evidence type="ECO:0000259" key="4">
    <source>
        <dbReference type="PROSITE" id="PS01124"/>
    </source>
</evidence>
<name>A0A415E5V1_9FIRM</name>
<dbReference type="GO" id="GO:0003700">
    <property type="term" value="F:DNA-binding transcription factor activity"/>
    <property type="evidence" value="ECO:0007669"/>
    <property type="project" value="InterPro"/>
</dbReference>
<dbReference type="Pfam" id="PF12833">
    <property type="entry name" value="HTH_18"/>
    <property type="match status" value="1"/>
</dbReference>
<evidence type="ECO:0000256" key="1">
    <source>
        <dbReference type="ARBA" id="ARBA00023015"/>
    </source>
</evidence>
<dbReference type="SMART" id="SM00342">
    <property type="entry name" value="HTH_ARAC"/>
    <property type="match status" value="1"/>
</dbReference>
<dbReference type="InterPro" id="IPR018060">
    <property type="entry name" value="HTH_AraC"/>
</dbReference>
<dbReference type="SUPFAM" id="SSF51215">
    <property type="entry name" value="Regulatory protein AraC"/>
    <property type="match status" value="1"/>
</dbReference>
<dbReference type="Gene3D" id="2.60.120.10">
    <property type="entry name" value="Jelly Rolls"/>
    <property type="match status" value="1"/>
</dbReference>
<dbReference type="InterPro" id="IPR050204">
    <property type="entry name" value="AraC_XylS_family_regulators"/>
</dbReference>
<evidence type="ECO:0000313" key="6">
    <source>
        <dbReference type="Proteomes" id="UP000284841"/>
    </source>
</evidence>
<comment type="caution">
    <text evidence="5">The sequence shown here is derived from an EMBL/GenBank/DDBJ whole genome shotgun (WGS) entry which is preliminary data.</text>
</comment>
<dbReference type="InterPro" id="IPR037923">
    <property type="entry name" value="HTH-like"/>
</dbReference>
<accession>A0A415E5V1</accession>
<dbReference type="InterPro" id="IPR009057">
    <property type="entry name" value="Homeodomain-like_sf"/>
</dbReference>
<dbReference type="GO" id="GO:0043565">
    <property type="term" value="F:sequence-specific DNA binding"/>
    <property type="evidence" value="ECO:0007669"/>
    <property type="project" value="InterPro"/>
</dbReference>
<keyword evidence="6" id="KW-1185">Reference proteome</keyword>
<dbReference type="OrthoDB" id="183331at2"/>
<sequence length="272" mass="31564">MKKEVRTFCFDEELQIEAYRFEKILHPFPNHFHDHYVVGFIREGKRKMSCGNKEYELEPGDITLFNPGQNHACLPISNLTMNYYGLNISPLVMEKLVEEITGTAYLPSFTQPLVSDTELHCHIYHINEMIMEGSEEFEKEELLLCLISLLIEKYSQPFSEEETECLDEIESACRFIEENYAAHMTLDDICKAAALSKSTLLRAFTRTKGITPYRYLETIRINRAKELLEQGVSPIDTAIQTGFSDQSHFNRFFRLFIGVTPGVYRDIFEKRG</sequence>
<keyword evidence="1" id="KW-0805">Transcription regulation</keyword>
<dbReference type="InterPro" id="IPR014710">
    <property type="entry name" value="RmlC-like_jellyroll"/>
</dbReference>
<dbReference type="PANTHER" id="PTHR46796:SF2">
    <property type="entry name" value="TRANSCRIPTIONAL REGULATORY PROTEIN"/>
    <property type="match status" value="1"/>
</dbReference>
<feature type="domain" description="HTH araC/xylS-type" evidence="4">
    <location>
        <begin position="170"/>
        <end position="267"/>
    </location>
</feature>
<dbReference type="PROSITE" id="PS01124">
    <property type="entry name" value="HTH_ARAC_FAMILY_2"/>
    <property type="match status" value="1"/>
</dbReference>
<dbReference type="Pfam" id="PF02311">
    <property type="entry name" value="AraC_binding"/>
    <property type="match status" value="1"/>
</dbReference>